<gene>
    <name evidence="2" type="ORF">BT62DRAFT_538444</name>
</gene>
<dbReference type="EMBL" id="MU250526">
    <property type="protein sequence ID" value="KAG7450834.1"/>
    <property type="molecule type" value="Genomic_DNA"/>
</dbReference>
<dbReference type="Proteomes" id="UP000812287">
    <property type="component" value="Unassembled WGS sequence"/>
</dbReference>
<dbReference type="RefSeq" id="XP_043044334.1">
    <property type="nucleotide sequence ID" value="XM_043181307.1"/>
</dbReference>
<protein>
    <submittedName>
        <fullName evidence="2">Uncharacterized protein</fullName>
    </submittedName>
</protein>
<name>A0A9P7W1G6_9AGAR</name>
<sequence>MPRPLPSHRFTYLSNTLRHSKAQYEYIADSHRASVCLTNNARKRAARLHLAVDIIKARQCQQSFVSKIPLPHIDDSICLDSSVVHAASEVFYPQVHERLPPIVIPAPNDRRRSLSPDLELVSRFSAWSDADVPHTASSGPFCSSSASSASLMTPDHDHPPIIVRIKRKSMLDEGSDYEASEKRPRYLRKDWSSRRI</sequence>
<dbReference type="OrthoDB" id="3034033at2759"/>
<organism evidence="2 3">
    <name type="scientific">Guyanagaster necrorhizus</name>
    <dbReference type="NCBI Taxonomy" id="856835"/>
    <lineage>
        <taxon>Eukaryota</taxon>
        <taxon>Fungi</taxon>
        <taxon>Dikarya</taxon>
        <taxon>Basidiomycota</taxon>
        <taxon>Agaricomycotina</taxon>
        <taxon>Agaricomycetes</taxon>
        <taxon>Agaricomycetidae</taxon>
        <taxon>Agaricales</taxon>
        <taxon>Marasmiineae</taxon>
        <taxon>Physalacriaceae</taxon>
        <taxon>Guyanagaster</taxon>
    </lineage>
</organism>
<proteinExistence type="predicted"/>
<feature type="region of interest" description="Disordered" evidence="1">
    <location>
        <begin position="172"/>
        <end position="196"/>
    </location>
</feature>
<evidence type="ECO:0000313" key="2">
    <source>
        <dbReference type="EMBL" id="KAG7450834.1"/>
    </source>
</evidence>
<comment type="caution">
    <text evidence="2">The sequence shown here is derived from an EMBL/GenBank/DDBJ whole genome shotgun (WGS) entry which is preliminary data.</text>
</comment>
<feature type="compositionally biased region" description="Basic and acidic residues" evidence="1">
    <location>
        <begin position="179"/>
        <end position="196"/>
    </location>
</feature>
<accession>A0A9P7W1G6</accession>
<dbReference type="GeneID" id="66103603"/>
<evidence type="ECO:0000313" key="3">
    <source>
        <dbReference type="Proteomes" id="UP000812287"/>
    </source>
</evidence>
<evidence type="ECO:0000256" key="1">
    <source>
        <dbReference type="SAM" id="MobiDB-lite"/>
    </source>
</evidence>
<dbReference type="AlphaFoldDB" id="A0A9P7W1G6"/>
<reference evidence="2" key="1">
    <citation type="submission" date="2020-11" db="EMBL/GenBank/DDBJ databases">
        <title>Adaptations for nitrogen fixation in a non-lichenized fungal sporocarp promotes dispersal by wood-feeding termites.</title>
        <authorList>
            <consortium name="DOE Joint Genome Institute"/>
            <person name="Koch R.A."/>
            <person name="Yoon G."/>
            <person name="Arayal U."/>
            <person name="Lail K."/>
            <person name="Amirebrahimi M."/>
            <person name="Labutti K."/>
            <person name="Lipzen A."/>
            <person name="Riley R."/>
            <person name="Barry K."/>
            <person name="Henrissat B."/>
            <person name="Grigoriev I.V."/>
            <person name="Herr J.R."/>
            <person name="Aime M.C."/>
        </authorList>
    </citation>
    <scope>NUCLEOTIDE SEQUENCE</scope>
    <source>
        <strain evidence="2">MCA 3950</strain>
    </source>
</reference>
<keyword evidence="3" id="KW-1185">Reference proteome</keyword>